<organism evidence="2 3">
    <name type="scientific">Mycolicibacterium confluentis</name>
    <dbReference type="NCBI Taxonomy" id="28047"/>
    <lineage>
        <taxon>Bacteria</taxon>
        <taxon>Bacillati</taxon>
        <taxon>Actinomycetota</taxon>
        <taxon>Actinomycetes</taxon>
        <taxon>Mycobacteriales</taxon>
        <taxon>Mycobacteriaceae</taxon>
        <taxon>Mycolicibacterium</taxon>
    </lineage>
</organism>
<name>A0A7I7XWL4_9MYCO</name>
<dbReference type="Pfam" id="PF03358">
    <property type="entry name" value="FMN_red"/>
    <property type="match status" value="1"/>
</dbReference>
<dbReference type="AlphaFoldDB" id="A0A7I7XWL4"/>
<evidence type="ECO:0000313" key="2">
    <source>
        <dbReference type="EMBL" id="BBZ33690.1"/>
    </source>
</evidence>
<evidence type="ECO:0000259" key="1">
    <source>
        <dbReference type="Pfam" id="PF03358"/>
    </source>
</evidence>
<dbReference type="RefSeq" id="WP_085151046.1">
    <property type="nucleotide sequence ID" value="NZ_AP022612.1"/>
</dbReference>
<keyword evidence="3" id="KW-1185">Reference proteome</keyword>
<accession>A0A7I7XWL4</accession>
<dbReference type="Gene3D" id="3.40.50.360">
    <property type="match status" value="1"/>
</dbReference>
<dbReference type="GO" id="GO:0016491">
    <property type="term" value="F:oxidoreductase activity"/>
    <property type="evidence" value="ECO:0007669"/>
    <property type="project" value="InterPro"/>
</dbReference>
<sequence length="174" mass="18404">MSALKVSIVSGNPQPGSRTVAAARRLAEKLGDSDPHTLELSEIASEVFDFSSTKVLDAKHRVLDADVVVVATPTYKASFTGLLKAFLDHYGAGDLAGVFAVPLMTIGSDRHYLAAETQLRPVLVELGATVATAAFPVATSQLDHLDDLIEEWMTSNAHGIAAMNLMARNLSAGD</sequence>
<reference evidence="2" key="1">
    <citation type="journal article" date="2019" name="Emerg. Microbes Infect.">
        <title>Comprehensive subspecies identification of 175 nontuberculous mycobacteria species based on 7547 genomic profiles.</title>
        <authorList>
            <person name="Matsumoto Y."/>
            <person name="Kinjo T."/>
            <person name="Motooka D."/>
            <person name="Nabeya D."/>
            <person name="Jung N."/>
            <person name="Uechi K."/>
            <person name="Horii T."/>
            <person name="Iida T."/>
            <person name="Fujita J."/>
            <person name="Nakamura S."/>
        </authorList>
    </citation>
    <scope>NUCLEOTIDE SEQUENCE [LARGE SCALE GENOMIC DNA]</scope>
    <source>
        <strain evidence="2">JCM 13671</strain>
    </source>
</reference>
<dbReference type="InterPro" id="IPR051814">
    <property type="entry name" value="NAD(P)H-dep_FMN_reductase"/>
</dbReference>
<reference evidence="2" key="2">
    <citation type="submission" date="2020-02" db="EMBL/GenBank/DDBJ databases">
        <authorList>
            <person name="Matsumoto Y."/>
            <person name="Motooka D."/>
            <person name="Nakamura S."/>
        </authorList>
    </citation>
    <scope>NUCLEOTIDE SEQUENCE</scope>
    <source>
        <strain evidence="2">JCM 13671</strain>
    </source>
</reference>
<dbReference type="SUPFAM" id="SSF52218">
    <property type="entry name" value="Flavoproteins"/>
    <property type="match status" value="1"/>
</dbReference>
<gene>
    <name evidence="2" type="ORF">MCNF_22950</name>
</gene>
<dbReference type="InterPro" id="IPR005025">
    <property type="entry name" value="FMN_Rdtase-like_dom"/>
</dbReference>
<dbReference type="OrthoDB" id="1643408at2"/>
<dbReference type="PANTHER" id="PTHR43408:SF2">
    <property type="entry name" value="FMN REDUCTASE (NADPH)"/>
    <property type="match status" value="1"/>
</dbReference>
<dbReference type="EMBL" id="AP022612">
    <property type="protein sequence ID" value="BBZ33690.1"/>
    <property type="molecule type" value="Genomic_DNA"/>
</dbReference>
<dbReference type="InterPro" id="IPR029039">
    <property type="entry name" value="Flavoprotein-like_sf"/>
</dbReference>
<evidence type="ECO:0000313" key="3">
    <source>
        <dbReference type="Proteomes" id="UP000466931"/>
    </source>
</evidence>
<dbReference type="PANTHER" id="PTHR43408">
    <property type="entry name" value="FMN REDUCTASE (NADPH)"/>
    <property type="match status" value="1"/>
</dbReference>
<proteinExistence type="predicted"/>
<dbReference type="Proteomes" id="UP000466931">
    <property type="component" value="Chromosome"/>
</dbReference>
<feature type="domain" description="NADPH-dependent FMN reductase-like" evidence="1">
    <location>
        <begin position="5"/>
        <end position="138"/>
    </location>
</feature>
<protein>
    <submittedName>
        <fullName evidence="2">FMN reductase</fullName>
    </submittedName>
</protein>